<name>A0A7J7D6F8_TRIWF</name>
<proteinExistence type="inferred from homology"/>
<keyword evidence="2" id="KW-0677">Repeat</keyword>
<dbReference type="AlphaFoldDB" id="A0A7J7D6F8"/>
<dbReference type="InParanoid" id="A0A7J7D6F8"/>
<comment type="caution">
    <text evidence="3">The sequence shown here is derived from an EMBL/GenBank/DDBJ whole genome shotgun (WGS) entry which is preliminary data.</text>
</comment>
<organism evidence="3 4">
    <name type="scientific">Tripterygium wilfordii</name>
    <name type="common">Thunder God vine</name>
    <dbReference type="NCBI Taxonomy" id="458696"/>
    <lineage>
        <taxon>Eukaryota</taxon>
        <taxon>Viridiplantae</taxon>
        <taxon>Streptophyta</taxon>
        <taxon>Embryophyta</taxon>
        <taxon>Tracheophyta</taxon>
        <taxon>Spermatophyta</taxon>
        <taxon>Magnoliopsida</taxon>
        <taxon>eudicotyledons</taxon>
        <taxon>Gunneridae</taxon>
        <taxon>Pentapetalae</taxon>
        <taxon>rosids</taxon>
        <taxon>fabids</taxon>
        <taxon>Celastrales</taxon>
        <taxon>Celastraceae</taxon>
        <taxon>Tripterygium</taxon>
    </lineage>
</organism>
<accession>A0A7J7D6F8</accession>
<evidence type="ECO:0000313" key="4">
    <source>
        <dbReference type="Proteomes" id="UP000593562"/>
    </source>
</evidence>
<sequence>MVKRSVKPRLTTHAAFIKGYFRAEKYEEAYNYVIGSSEKYKCDSNMNYSLLASLHLKKGNLVVARNILYEMIDKDLRPYNYVYKKVLKHLQKSGREDLARDINSRFSSLSLELMKDVGLLSS</sequence>
<keyword evidence="4" id="KW-1185">Reference proteome</keyword>
<comment type="similarity">
    <text evidence="1">Belongs to the PPR family. P subfamily.</text>
</comment>
<dbReference type="PANTHER" id="PTHR47936">
    <property type="entry name" value="PPR_LONG DOMAIN-CONTAINING PROTEIN"/>
    <property type="match status" value="1"/>
</dbReference>
<dbReference type="InterPro" id="IPR011990">
    <property type="entry name" value="TPR-like_helical_dom_sf"/>
</dbReference>
<evidence type="ECO:0000256" key="2">
    <source>
        <dbReference type="ARBA" id="ARBA00022737"/>
    </source>
</evidence>
<dbReference type="PANTHER" id="PTHR47936:SF3">
    <property type="entry name" value="PENTACOTRIPEPTIDE-REPEAT REGION OF PRORP DOMAIN-CONTAINING PROTEIN"/>
    <property type="match status" value="1"/>
</dbReference>
<protein>
    <submittedName>
        <fullName evidence="3">Pentatricopeptide repeat-containing protein</fullName>
    </submittedName>
</protein>
<dbReference type="Proteomes" id="UP000593562">
    <property type="component" value="Unassembled WGS sequence"/>
</dbReference>
<evidence type="ECO:0000256" key="1">
    <source>
        <dbReference type="ARBA" id="ARBA00007626"/>
    </source>
</evidence>
<gene>
    <name evidence="3" type="ORF">HS088_TW10G00945</name>
</gene>
<evidence type="ECO:0000313" key="3">
    <source>
        <dbReference type="EMBL" id="KAF5741937.1"/>
    </source>
</evidence>
<dbReference type="Gene3D" id="1.25.40.10">
    <property type="entry name" value="Tetratricopeptide repeat domain"/>
    <property type="match status" value="1"/>
</dbReference>
<dbReference type="EMBL" id="JAAARO010000010">
    <property type="protein sequence ID" value="KAF5741937.1"/>
    <property type="molecule type" value="Genomic_DNA"/>
</dbReference>
<reference evidence="3 4" key="1">
    <citation type="journal article" date="2020" name="Nat. Commun.">
        <title>Genome of Tripterygium wilfordii and identification of cytochrome P450 involved in triptolide biosynthesis.</title>
        <authorList>
            <person name="Tu L."/>
            <person name="Su P."/>
            <person name="Zhang Z."/>
            <person name="Gao L."/>
            <person name="Wang J."/>
            <person name="Hu T."/>
            <person name="Zhou J."/>
            <person name="Zhang Y."/>
            <person name="Zhao Y."/>
            <person name="Liu Y."/>
            <person name="Song Y."/>
            <person name="Tong Y."/>
            <person name="Lu Y."/>
            <person name="Yang J."/>
            <person name="Xu C."/>
            <person name="Jia M."/>
            <person name="Peters R.J."/>
            <person name="Huang L."/>
            <person name="Gao W."/>
        </authorList>
    </citation>
    <scope>NUCLEOTIDE SEQUENCE [LARGE SCALE GENOMIC DNA]</scope>
    <source>
        <strain evidence="4">cv. XIE 37</strain>
        <tissue evidence="3">Leaf</tissue>
    </source>
</reference>